<comment type="caution">
    <text evidence="2">The sequence shown here is derived from an EMBL/GenBank/DDBJ whole genome shotgun (WGS) entry which is preliminary data.</text>
</comment>
<proteinExistence type="predicted"/>
<gene>
    <name evidence="2" type="ORF">WDU96_01705</name>
</gene>
<protein>
    <submittedName>
        <fullName evidence="2">Uncharacterized protein</fullName>
    </submittedName>
</protein>
<sequence length="47" mass="5057">MGNAVDDDEYAGFNDGRQRRMKIVAWVTIVALILVAGGATVFALLFA</sequence>
<evidence type="ECO:0000313" key="3">
    <source>
        <dbReference type="Proteomes" id="UP001368654"/>
    </source>
</evidence>
<dbReference type="Proteomes" id="UP001368654">
    <property type="component" value="Unassembled WGS sequence"/>
</dbReference>
<reference evidence="2 3" key="1">
    <citation type="submission" date="2024-02" db="EMBL/GenBank/DDBJ databases">
        <authorList>
            <person name="Saticioglu I.B."/>
        </authorList>
    </citation>
    <scope>NUCLEOTIDE SEQUENCE [LARGE SCALE GENOMIC DNA]</scope>
    <source>
        <strain evidence="2 3">Mu-86</strain>
    </source>
</reference>
<dbReference type="RefSeq" id="WP_337336752.1">
    <property type="nucleotide sequence ID" value="NZ_JBBDGL010000001.1"/>
</dbReference>
<evidence type="ECO:0000313" key="2">
    <source>
        <dbReference type="EMBL" id="MEJ1154312.1"/>
    </source>
</evidence>
<accession>A0ABU8LPX1</accession>
<keyword evidence="3" id="KW-1185">Reference proteome</keyword>
<evidence type="ECO:0000256" key="1">
    <source>
        <dbReference type="SAM" id="Phobius"/>
    </source>
</evidence>
<organism evidence="2 3">
    <name type="scientific">Microbacterium marmarense</name>
    <dbReference type="NCBI Taxonomy" id="3122051"/>
    <lineage>
        <taxon>Bacteria</taxon>
        <taxon>Bacillati</taxon>
        <taxon>Actinomycetota</taxon>
        <taxon>Actinomycetes</taxon>
        <taxon>Micrococcales</taxon>
        <taxon>Microbacteriaceae</taxon>
        <taxon>Microbacterium</taxon>
    </lineage>
</organism>
<keyword evidence="1" id="KW-0812">Transmembrane</keyword>
<dbReference type="EMBL" id="JBBDGL010000001">
    <property type="protein sequence ID" value="MEJ1154312.1"/>
    <property type="molecule type" value="Genomic_DNA"/>
</dbReference>
<keyword evidence="1" id="KW-1133">Transmembrane helix</keyword>
<feature type="transmembrane region" description="Helical" evidence="1">
    <location>
        <begin position="23"/>
        <end position="46"/>
    </location>
</feature>
<keyword evidence="1" id="KW-0472">Membrane</keyword>
<name>A0ABU8LPX1_9MICO</name>